<keyword evidence="1" id="KW-1133">Transmembrane helix</keyword>
<dbReference type="STRING" id="1246637.MTBBW1_1030016"/>
<evidence type="ECO:0000256" key="1">
    <source>
        <dbReference type="SAM" id="Phobius"/>
    </source>
</evidence>
<proteinExistence type="predicted"/>
<evidence type="ECO:0000313" key="3">
    <source>
        <dbReference type="Proteomes" id="UP000191931"/>
    </source>
</evidence>
<keyword evidence="1" id="KW-0472">Membrane</keyword>
<accession>A0A1W1H4Z9</accession>
<dbReference type="OrthoDB" id="5514770at2"/>
<dbReference type="PIRSF" id="PIRSF004923">
    <property type="entry name" value="RseC"/>
    <property type="match status" value="1"/>
</dbReference>
<feature type="transmembrane region" description="Helical" evidence="1">
    <location>
        <begin position="69"/>
        <end position="91"/>
    </location>
</feature>
<keyword evidence="3" id="KW-1185">Reference proteome</keyword>
<protein>
    <submittedName>
        <fullName evidence="2">Positive regulator of sigma E, RseC/MucC</fullName>
    </submittedName>
</protein>
<dbReference type="Pfam" id="PF04246">
    <property type="entry name" value="RseC_MucC"/>
    <property type="match status" value="1"/>
</dbReference>
<dbReference type="PANTHER" id="PTHR35867:SF1">
    <property type="entry name" value="PROTEIN RSEC"/>
    <property type="match status" value="1"/>
</dbReference>
<reference evidence="2 3" key="1">
    <citation type="submission" date="2017-03" db="EMBL/GenBank/DDBJ databases">
        <authorList>
            <person name="Afonso C.L."/>
            <person name="Miller P.J."/>
            <person name="Scott M.A."/>
            <person name="Spackman E."/>
            <person name="Goraichik I."/>
            <person name="Dimitrov K.M."/>
            <person name="Suarez D.L."/>
            <person name="Swayne D.E."/>
        </authorList>
    </citation>
    <scope>NUCLEOTIDE SEQUENCE [LARGE SCALE GENOMIC DNA]</scope>
    <source>
        <strain evidence="2">PRJEB14757</strain>
    </source>
</reference>
<dbReference type="InterPro" id="IPR007359">
    <property type="entry name" value="SigmaE_reg_RseC_MucC"/>
</dbReference>
<dbReference type="Proteomes" id="UP000191931">
    <property type="component" value="Unassembled WGS sequence"/>
</dbReference>
<dbReference type="AlphaFoldDB" id="A0A1W1H4Z9"/>
<name>A0A1W1H4Z9_9BACT</name>
<dbReference type="InterPro" id="IPR026268">
    <property type="entry name" value="RseC"/>
</dbReference>
<keyword evidence="1" id="KW-0812">Transmembrane</keyword>
<sequence length="151" mass="16384">MVTKEGVITGTIGANAWVKTVRSKSCESCESKDSCQEASKAQEMTIQLENTLNASIGDRVIVGFKTAPLLKITFLLYIFPVLMLIAGAATGDTLSAKINTDPSITSLLSGALCFAVSFGVIRLINNAWAKKKEFQPFLMRFTKKNENCQPS</sequence>
<dbReference type="RefSeq" id="WP_080803947.1">
    <property type="nucleotide sequence ID" value="NZ_LT828545.1"/>
</dbReference>
<gene>
    <name evidence="2" type="ORF">MTBBW1_1030016</name>
</gene>
<feature type="transmembrane region" description="Helical" evidence="1">
    <location>
        <begin position="103"/>
        <end position="124"/>
    </location>
</feature>
<dbReference type="EMBL" id="FWEV01000006">
    <property type="protein sequence ID" value="SLM27527.1"/>
    <property type="molecule type" value="Genomic_DNA"/>
</dbReference>
<organism evidence="2 3">
    <name type="scientific">Desulfamplus magnetovallimortis</name>
    <dbReference type="NCBI Taxonomy" id="1246637"/>
    <lineage>
        <taxon>Bacteria</taxon>
        <taxon>Pseudomonadati</taxon>
        <taxon>Thermodesulfobacteriota</taxon>
        <taxon>Desulfobacteria</taxon>
        <taxon>Desulfobacterales</taxon>
        <taxon>Desulfobacteraceae</taxon>
        <taxon>Desulfamplus</taxon>
    </lineage>
</organism>
<evidence type="ECO:0000313" key="2">
    <source>
        <dbReference type="EMBL" id="SLM27527.1"/>
    </source>
</evidence>
<dbReference type="PANTHER" id="PTHR35867">
    <property type="entry name" value="PROTEIN RSEC"/>
    <property type="match status" value="1"/>
</dbReference>